<gene>
    <name evidence="5" type="ORF">N327_00972</name>
</gene>
<protein>
    <recommendedName>
        <fullName evidence="4">Peptidase A2 domain-containing protein</fullName>
    </recommendedName>
</protein>
<evidence type="ECO:0000256" key="2">
    <source>
        <dbReference type="ARBA" id="ARBA00022750"/>
    </source>
</evidence>
<dbReference type="Pfam" id="PF00692">
    <property type="entry name" value="dUTPase"/>
    <property type="match status" value="1"/>
</dbReference>
<reference evidence="5 6" key="1">
    <citation type="submission" date="2014-04" db="EMBL/GenBank/DDBJ databases">
        <title>Genome evolution of avian class.</title>
        <authorList>
            <person name="Zhang G."/>
            <person name="Li C."/>
        </authorList>
    </citation>
    <scope>NUCLEOTIDE SEQUENCE [LARGE SCALE GENOMIC DNA]</scope>
    <source>
        <strain evidence="5">BGI_N327</strain>
    </source>
</reference>
<keyword evidence="2" id="KW-0064">Aspartyl protease</keyword>
<dbReference type="InterPro" id="IPR036157">
    <property type="entry name" value="dUTPase-like_sf"/>
</dbReference>
<organism evidence="5 6">
    <name type="scientific">Fulmarus glacialis</name>
    <name type="common">Northern fulmar</name>
    <dbReference type="NCBI Taxonomy" id="30455"/>
    <lineage>
        <taxon>Eukaryota</taxon>
        <taxon>Metazoa</taxon>
        <taxon>Chordata</taxon>
        <taxon>Craniata</taxon>
        <taxon>Vertebrata</taxon>
        <taxon>Euteleostomi</taxon>
        <taxon>Archelosauria</taxon>
        <taxon>Archosauria</taxon>
        <taxon>Dinosauria</taxon>
        <taxon>Saurischia</taxon>
        <taxon>Theropoda</taxon>
        <taxon>Coelurosauria</taxon>
        <taxon>Aves</taxon>
        <taxon>Neognathae</taxon>
        <taxon>Neoaves</taxon>
        <taxon>Aequornithes</taxon>
        <taxon>Procellariiformes</taxon>
        <taxon>Procellariidae</taxon>
        <taxon>Fulmarus</taxon>
    </lineage>
</organism>
<proteinExistence type="predicted"/>
<dbReference type="Proteomes" id="UP000053806">
    <property type="component" value="Unassembled WGS sequence"/>
</dbReference>
<dbReference type="EMBL" id="KK605765">
    <property type="protein sequence ID" value="KFW09034.1"/>
    <property type="molecule type" value="Genomic_DNA"/>
</dbReference>
<dbReference type="SUPFAM" id="SSF50630">
    <property type="entry name" value="Acid proteases"/>
    <property type="match status" value="1"/>
</dbReference>
<evidence type="ECO:0000313" key="6">
    <source>
        <dbReference type="Proteomes" id="UP000053806"/>
    </source>
</evidence>
<accession>A0A093JDJ9</accession>
<dbReference type="SUPFAM" id="SSF51283">
    <property type="entry name" value="dUTPase-like"/>
    <property type="match status" value="1"/>
</dbReference>
<evidence type="ECO:0000256" key="1">
    <source>
        <dbReference type="ARBA" id="ARBA00022670"/>
    </source>
</evidence>
<dbReference type="InterPro" id="IPR029054">
    <property type="entry name" value="dUTPase-like"/>
</dbReference>
<dbReference type="AlphaFoldDB" id="A0A093JDJ9"/>
<keyword evidence="3" id="KW-0378">Hydrolase</keyword>
<feature type="domain" description="Peptidase A2" evidence="4">
    <location>
        <begin position="142"/>
        <end position="155"/>
    </location>
</feature>
<dbReference type="GO" id="GO:0006508">
    <property type="term" value="P:proteolysis"/>
    <property type="evidence" value="ECO:0007669"/>
    <property type="project" value="UniProtKB-KW"/>
</dbReference>
<keyword evidence="1" id="KW-0645">Protease</keyword>
<dbReference type="InterPro" id="IPR051592">
    <property type="entry name" value="HERV-K_Pro_peptidase_A2"/>
</dbReference>
<dbReference type="PANTHER" id="PTHR19422">
    <property type="entry name" value="GAG RETROVIRAL POLYPROTEIN"/>
    <property type="match status" value="1"/>
</dbReference>
<dbReference type="InterPro" id="IPR033704">
    <property type="entry name" value="dUTPase_trimeric"/>
</dbReference>
<dbReference type="Gene3D" id="2.40.70.10">
    <property type="entry name" value="Acid Proteases"/>
    <property type="match status" value="1"/>
</dbReference>
<dbReference type="InterPro" id="IPR001995">
    <property type="entry name" value="Peptidase_A2_cat"/>
</dbReference>
<evidence type="ECO:0000256" key="3">
    <source>
        <dbReference type="ARBA" id="ARBA00022801"/>
    </source>
</evidence>
<dbReference type="PANTHER" id="PTHR19422:SF123">
    <property type="entry name" value="RT1 CLASS I, LOCUS CE15"/>
    <property type="match status" value="1"/>
</dbReference>
<evidence type="ECO:0000313" key="5">
    <source>
        <dbReference type="EMBL" id="KFW09034.1"/>
    </source>
</evidence>
<dbReference type="InterPro" id="IPR001969">
    <property type="entry name" value="Aspartic_peptidase_AS"/>
</dbReference>
<dbReference type="CDD" id="cd07557">
    <property type="entry name" value="trimeric_dUTPase"/>
    <property type="match status" value="1"/>
</dbReference>
<dbReference type="PROSITE" id="PS50175">
    <property type="entry name" value="ASP_PROT_RETROV"/>
    <property type="match status" value="1"/>
</dbReference>
<dbReference type="GO" id="GO:0004190">
    <property type="term" value="F:aspartic-type endopeptidase activity"/>
    <property type="evidence" value="ECO:0007669"/>
    <property type="project" value="UniProtKB-KW"/>
</dbReference>
<feature type="non-terminal residue" evidence="5">
    <location>
        <position position="1"/>
    </location>
</feature>
<dbReference type="Pfam" id="PF00077">
    <property type="entry name" value="RVP"/>
    <property type="match status" value="1"/>
</dbReference>
<keyword evidence="6" id="KW-1185">Reference proteome</keyword>
<dbReference type="Gene3D" id="2.70.40.10">
    <property type="match status" value="1"/>
</dbReference>
<dbReference type="InterPro" id="IPR021109">
    <property type="entry name" value="Peptidase_aspartic_dom_sf"/>
</dbReference>
<dbReference type="InterPro" id="IPR018061">
    <property type="entry name" value="Retropepsins"/>
</dbReference>
<sequence>SGSAGLDLAASQSAIIQDQSVNILPTRVYGPLPAGFCALLIGCSSTSKAGLFVLPGVIDTNYTGEIKIMAWTPTSPCTIPAGEHIAQLILLPNVQGEKGDSVLGQQRGSAGFGSTGLPRIFWTQKVTTGQPMLTCKVNGRVFTGLVDTGADVSII</sequence>
<evidence type="ECO:0000259" key="4">
    <source>
        <dbReference type="PROSITE" id="PS50175"/>
    </source>
</evidence>
<name>A0A093JDJ9_FULGA</name>
<dbReference type="PROSITE" id="PS00141">
    <property type="entry name" value="ASP_PROTEASE"/>
    <property type="match status" value="1"/>
</dbReference>
<feature type="non-terminal residue" evidence="5">
    <location>
        <position position="155"/>
    </location>
</feature>